<sequence>MIGTTKSRHSKKRIILLAKVLVCNGSLHQGEIESGGRQCTCIALVFLTLNDIPKSVQEVDNTLHKGTTTYQSLARNDNVYLLITDFPDRVSIENEIFDLIVRNSISGMLLQEFDHLDSLTFKLDSAVEQYFDMAPTCFPTTGNNPGYTIGINKIDEHYYVMDYHSRDDKGLSSPLG</sequence>
<reference evidence="1 2" key="1">
    <citation type="submission" date="2020-06" db="EMBL/GenBank/DDBJ databases">
        <authorList>
            <person name="Li R."/>
            <person name="Bekaert M."/>
        </authorList>
    </citation>
    <scope>NUCLEOTIDE SEQUENCE [LARGE SCALE GENOMIC DNA]</scope>
    <source>
        <strain evidence="2">wild</strain>
    </source>
</reference>
<protein>
    <submittedName>
        <fullName evidence="1">Uncharacterized protein</fullName>
    </submittedName>
</protein>
<evidence type="ECO:0000313" key="1">
    <source>
        <dbReference type="EMBL" id="CAC5396465.1"/>
    </source>
</evidence>
<dbReference type="EMBL" id="CACVKT020005619">
    <property type="protein sequence ID" value="CAC5396465.1"/>
    <property type="molecule type" value="Genomic_DNA"/>
</dbReference>
<organism evidence="1 2">
    <name type="scientific">Mytilus coruscus</name>
    <name type="common">Sea mussel</name>
    <dbReference type="NCBI Taxonomy" id="42192"/>
    <lineage>
        <taxon>Eukaryota</taxon>
        <taxon>Metazoa</taxon>
        <taxon>Spiralia</taxon>
        <taxon>Lophotrochozoa</taxon>
        <taxon>Mollusca</taxon>
        <taxon>Bivalvia</taxon>
        <taxon>Autobranchia</taxon>
        <taxon>Pteriomorphia</taxon>
        <taxon>Mytilida</taxon>
        <taxon>Mytiloidea</taxon>
        <taxon>Mytilidae</taxon>
        <taxon>Mytilinae</taxon>
        <taxon>Mytilus</taxon>
    </lineage>
</organism>
<evidence type="ECO:0000313" key="2">
    <source>
        <dbReference type="Proteomes" id="UP000507470"/>
    </source>
</evidence>
<keyword evidence="2" id="KW-1185">Reference proteome</keyword>
<dbReference type="Proteomes" id="UP000507470">
    <property type="component" value="Unassembled WGS sequence"/>
</dbReference>
<accession>A0A6J8CK98</accession>
<gene>
    <name evidence="1" type="ORF">MCOR_31021</name>
</gene>
<dbReference type="Gene3D" id="3.90.70.120">
    <property type="match status" value="1"/>
</dbReference>
<name>A0A6J8CK98_MYTCO</name>
<proteinExistence type="predicted"/>
<dbReference type="AlphaFoldDB" id="A0A6J8CK98"/>